<name>A0A7X0VZ32_9BACL</name>
<dbReference type="PANTHER" id="PTHR36931:SF1">
    <property type="entry name" value="UPF0153 PROTEIN YEIW"/>
    <property type="match status" value="1"/>
</dbReference>
<organism evidence="1 2">
    <name type="scientific">Cohnella zeiphila</name>
    <dbReference type="NCBI Taxonomy" id="2761120"/>
    <lineage>
        <taxon>Bacteria</taxon>
        <taxon>Bacillati</taxon>
        <taxon>Bacillota</taxon>
        <taxon>Bacilli</taxon>
        <taxon>Bacillales</taxon>
        <taxon>Paenibacillaceae</taxon>
        <taxon>Cohnella</taxon>
    </lineage>
</organism>
<sequence>MDCRIGCAACCIAVSISSPIPGMPEGKPAGIRCIQLTEDNRCRLFGQAERPAICVSLRPSEEMCGPTDADAYRYLEALERLTKPGE</sequence>
<dbReference type="InterPro" id="IPR052572">
    <property type="entry name" value="UPF0153_domain"/>
</dbReference>
<reference evidence="1 2" key="1">
    <citation type="submission" date="2020-08" db="EMBL/GenBank/DDBJ databases">
        <title>Cohnella phylogeny.</title>
        <authorList>
            <person name="Dunlap C."/>
        </authorList>
    </citation>
    <scope>NUCLEOTIDE SEQUENCE [LARGE SCALE GENOMIC DNA]</scope>
    <source>
        <strain evidence="1 2">CBP 2801</strain>
    </source>
</reference>
<dbReference type="EMBL" id="JACJVO010000046">
    <property type="protein sequence ID" value="MBB6735310.1"/>
    <property type="molecule type" value="Genomic_DNA"/>
</dbReference>
<comment type="caution">
    <text evidence="1">The sequence shown here is derived from an EMBL/GenBank/DDBJ whole genome shotgun (WGS) entry which is preliminary data.</text>
</comment>
<dbReference type="PANTHER" id="PTHR36931">
    <property type="entry name" value="UPF0153 PROTEIN YEIW"/>
    <property type="match status" value="1"/>
</dbReference>
<dbReference type="InterPro" id="IPR005358">
    <property type="entry name" value="Puta_zinc/iron-chelating_dom"/>
</dbReference>
<proteinExistence type="predicted"/>
<dbReference type="Proteomes" id="UP000564644">
    <property type="component" value="Unassembled WGS sequence"/>
</dbReference>
<dbReference type="RefSeq" id="WP_185132963.1">
    <property type="nucleotide sequence ID" value="NZ_JACJVO010000046.1"/>
</dbReference>
<dbReference type="AlphaFoldDB" id="A0A7X0VZ32"/>
<protein>
    <submittedName>
        <fullName evidence="1">YkgJ family cysteine cluster protein</fullName>
    </submittedName>
</protein>
<evidence type="ECO:0000313" key="1">
    <source>
        <dbReference type="EMBL" id="MBB6735310.1"/>
    </source>
</evidence>
<evidence type="ECO:0000313" key="2">
    <source>
        <dbReference type="Proteomes" id="UP000564644"/>
    </source>
</evidence>
<accession>A0A7X0VZ32</accession>
<keyword evidence="2" id="KW-1185">Reference proteome</keyword>
<gene>
    <name evidence="1" type="ORF">H7C18_30790</name>
</gene>
<dbReference type="Pfam" id="PF03692">
    <property type="entry name" value="CxxCxxCC"/>
    <property type="match status" value="1"/>
</dbReference>